<keyword evidence="9" id="KW-1185">Reference proteome</keyword>
<dbReference type="GO" id="GO:0000978">
    <property type="term" value="F:RNA polymerase II cis-regulatory region sequence-specific DNA binding"/>
    <property type="evidence" value="ECO:0007669"/>
    <property type="project" value="TreeGrafter"/>
</dbReference>
<dbReference type="FunFam" id="3.30.160.60:FF:001111">
    <property type="entry name" value="Zinc finger protein 92 homolog"/>
    <property type="match status" value="1"/>
</dbReference>
<evidence type="ECO:0000256" key="2">
    <source>
        <dbReference type="ARBA" id="ARBA00022737"/>
    </source>
</evidence>
<gene>
    <name evidence="8" type="primary">Znf551_1</name>
    <name evidence="8" type="ORF">PITSOR_R13227</name>
</gene>
<dbReference type="Gene3D" id="3.30.160.60">
    <property type="entry name" value="Classic Zinc Finger"/>
    <property type="match status" value="4"/>
</dbReference>
<dbReference type="EMBL" id="WEKX01029226">
    <property type="protein sequence ID" value="NWI97853.1"/>
    <property type="molecule type" value="Genomic_DNA"/>
</dbReference>
<sequence length="102" mass="11868">ERFYMCGECGKSFRTKCQLVNHRMIHTGERPYECGECGKRFRTTSYLLMHHRAHTGERPFICNGKNFNQNSNLVTHIHTRERSYTCGECGKSFSDCSDLTSH</sequence>
<reference evidence="8" key="1">
    <citation type="submission" date="2019-10" db="EMBL/GenBank/DDBJ databases">
        <title>Bird 10,000 Genomes (B10K) Project - Family phase.</title>
        <authorList>
            <person name="Zhang G."/>
        </authorList>
    </citation>
    <scope>NUCLEOTIDE SEQUENCE</scope>
    <source>
        <strain evidence="8">B10K-DU-002-53</strain>
        <tissue evidence="8">Muscle</tissue>
    </source>
</reference>
<comment type="caution">
    <text evidence="8">The sequence shown here is derived from an EMBL/GenBank/DDBJ whole genome shotgun (WGS) entry which is preliminary data.</text>
</comment>
<protein>
    <submittedName>
        <fullName evidence="8">ZN551 protein</fullName>
    </submittedName>
</protein>
<dbReference type="AlphaFoldDB" id="A0A851G1I6"/>
<dbReference type="PROSITE" id="PS00028">
    <property type="entry name" value="ZINC_FINGER_C2H2_1"/>
    <property type="match status" value="2"/>
</dbReference>
<proteinExistence type="predicted"/>
<dbReference type="Pfam" id="PF00096">
    <property type="entry name" value="zf-C2H2"/>
    <property type="match status" value="3"/>
</dbReference>
<keyword evidence="4" id="KW-0862">Zinc</keyword>
<feature type="non-terminal residue" evidence="8">
    <location>
        <position position="102"/>
    </location>
</feature>
<evidence type="ECO:0000256" key="1">
    <source>
        <dbReference type="ARBA" id="ARBA00022723"/>
    </source>
</evidence>
<dbReference type="OrthoDB" id="654211at2759"/>
<dbReference type="FunFam" id="3.30.160.60:FF:000176">
    <property type="entry name" value="zinc finger protein 70"/>
    <property type="match status" value="1"/>
</dbReference>
<evidence type="ECO:0000256" key="3">
    <source>
        <dbReference type="ARBA" id="ARBA00022771"/>
    </source>
</evidence>
<evidence type="ECO:0000259" key="7">
    <source>
        <dbReference type="PROSITE" id="PS50157"/>
    </source>
</evidence>
<dbReference type="GO" id="GO:0008270">
    <property type="term" value="F:zinc ion binding"/>
    <property type="evidence" value="ECO:0007669"/>
    <property type="project" value="UniProtKB-KW"/>
</dbReference>
<dbReference type="InterPro" id="IPR036236">
    <property type="entry name" value="Znf_C2H2_sf"/>
</dbReference>
<keyword evidence="5" id="KW-0539">Nucleus</keyword>
<dbReference type="FunFam" id="3.30.160.60:FF:002672">
    <property type="entry name" value="Zinc finger protein 347"/>
    <property type="match status" value="1"/>
</dbReference>
<keyword evidence="2" id="KW-0677">Repeat</keyword>
<feature type="non-terminal residue" evidence="8">
    <location>
        <position position="1"/>
    </location>
</feature>
<dbReference type="PANTHER" id="PTHR23235">
    <property type="entry name" value="KRUEPPEL-LIKE TRANSCRIPTION FACTOR"/>
    <property type="match status" value="1"/>
</dbReference>
<dbReference type="InterPro" id="IPR013087">
    <property type="entry name" value="Znf_C2H2_type"/>
</dbReference>
<organism evidence="8 9">
    <name type="scientific">Pitta sordida</name>
    <name type="common">Hooded pitta</name>
    <dbReference type="NCBI Taxonomy" id="9163"/>
    <lineage>
        <taxon>Eukaryota</taxon>
        <taxon>Metazoa</taxon>
        <taxon>Chordata</taxon>
        <taxon>Craniata</taxon>
        <taxon>Vertebrata</taxon>
        <taxon>Euteleostomi</taxon>
        <taxon>Archelosauria</taxon>
        <taxon>Archosauria</taxon>
        <taxon>Dinosauria</taxon>
        <taxon>Saurischia</taxon>
        <taxon>Theropoda</taxon>
        <taxon>Coelurosauria</taxon>
        <taxon>Aves</taxon>
        <taxon>Neognathae</taxon>
        <taxon>Neoaves</taxon>
        <taxon>Telluraves</taxon>
        <taxon>Australaves</taxon>
        <taxon>Passeriformes</taxon>
        <taxon>Pittidae</taxon>
        <taxon>Pitta</taxon>
    </lineage>
</organism>
<evidence type="ECO:0000256" key="4">
    <source>
        <dbReference type="ARBA" id="ARBA00022833"/>
    </source>
</evidence>
<dbReference type="Proteomes" id="UP000633448">
    <property type="component" value="Unassembled WGS sequence"/>
</dbReference>
<keyword evidence="3 6" id="KW-0863">Zinc-finger</keyword>
<evidence type="ECO:0000256" key="5">
    <source>
        <dbReference type="ARBA" id="ARBA00023242"/>
    </source>
</evidence>
<evidence type="ECO:0000313" key="9">
    <source>
        <dbReference type="Proteomes" id="UP000633448"/>
    </source>
</evidence>
<dbReference type="SUPFAM" id="SSF57667">
    <property type="entry name" value="beta-beta-alpha zinc fingers"/>
    <property type="match status" value="2"/>
</dbReference>
<keyword evidence="1" id="KW-0479">Metal-binding</keyword>
<feature type="domain" description="C2H2-type" evidence="7">
    <location>
        <begin position="32"/>
        <end position="59"/>
    </location>
</feature>
<feature type="domain" description="C2H2-type" evidence="7">
    <location>
        <begin position="4"/>
        <end position="31"/>
    </location>
</feature>
<dbReference type="SMART" id="SM00355">
    <property type="entry name" value="ZnF_C2H2"/>
    <property type="match status" value="3"/>
</dbReference>
<evidence type="ECO:0000256" key="6">
    <source>
        <dbReference type="PROSITE-ProRule" id="PRU00042"/>
    </source>
</evidence>
<dbReference type="PROSITE" id="PS50157">
    <property type="entry name" value="ZINC_FINGER_C2H2_2"/>
    <property type="match status" value="3"/>
</dbReference>
<evidence type="ECO:0000313" key="8">
    <source>
        <dbReference type="EMBL" id="NWI97853.1"/>
    </source>
</evidence>
<dbReference type="GO" id="GO:0000981">
    <property type="term" value="F:DNA-binding transcription factor activity, RNA polymerase II-specific"/>
    <property type="evidence" value="ECO:0007669"/>
    <property type="project" value="TreeGrafter"/>
</dbReference>
<name>A0A851G1I6_PITSO</name>
<accession>A0A851G1I6</accession>
<feature type="domain" description="C2H2-type" evidence="7">
    <location>
        <begin position="84"/>
        <end position="102"/>
    </location>
</feature>
<dbReference type="PANTHER" id="PTHR23235:SF142">
    <property type="entry name" value="ZINC FINGER PROTEIN 384"/>
    <property type="match status" value="1"/>
</dbReference>